<gene>
    <name evidence="1" type="ORF">OESDEN_18300</name>
</gene>
<evidence type="ECO:0000313" key="2">
    <source>
        <dbReference type="Proteomes" id="UP000053660"/>
    </source>
</evidence>
<organism evidence="1 2">
    <name type="scientific">Oesophagostomum dentatum</name>
    <name type="common">Nodular worm</name>
    <dbReference type="NCBI Taxonomy" id="61180"/>
    <lineage>
        <taxon>Eukaryota</taxon>
        <taxon>Metazoa</taxon>
        <taxon>Ecdysozoa</taxon>
        <taxon>Nematoda</taxon>
        <taxon>Chromadorea</taxon>
        <taxon>Rhabditida</taxon>
        <taxon>Rhabditina</taxon>
        <taxon>Rhabditomorpha</taxon>
        <taxon>Strongyloidea</taxon>
        <taxon>Strongylidae</taxon>
        <taxon>Oesophagostomum</taxon>
    </lineage>
</organism>
<name>A0A0B1SAR5_OESDE</name>
<sequence>MSSGGRPCLGNLAVVGELIRPSMYALKEAKPMVERLENLLIQVDSTLSIDDDNERSAILRVLTTMPECGILEVIHICHGTVTDTAKVIGYWIQLARDSCREIKLKLEECSQERADAAVGRLLRKARGVGCSEWTKVGVALHMGDGRLTVLDKKAWFGDDQ</sequence>
<reference evidence="1 2" key="1">
    <citation type="submission" date="2014-03" db="EMBL/GenBank/DDBJ databases">
        <title>Draft genome of the hookworm Oesophagostomum dentatum.</title>
        <authorList>
            <person name="Mitreva M."/>
        </authorList>
    </citation>
    <scope>NUCLEOTIDE SEQUENCE [LARGE SCALE GENOMIC DNA]</scope>
    <source>
        <strain evidence="1 2">OD-Hann</strain>
    </source>
</reference>
<keyword evidence="2" id="KW-1185">Reference proteome</keyword>
<dbReference type="Proteomes" id="UP000053660">
    <property type="component" value="Unassembled WGS sequence"/>
</dbReference>
<evidence type="ECO:0000313" key="1">
    <source>
        <dbReference type="EMBL" id="KHJ82009.1"/>
    </source>
</evidence>
<proteinExistence type="predicted"/>
<dbReference type="EMBL" id="KN583083">
    <property type="protein sequence ID" value="KHJ82009.1"/>
    <property type="molecule type" value="Genomic_DNA"/>
</dbReference>
<accession>A0A0B1SAR5</accession>
<dbReference type="AlphaFoldDB" id="A0A0B1SAR5"/>
<dbReference type="OrthoDB" id="5828333at2759"/>
<protein>
    <submittedName>
        <fullName evidence="1">Uncharacterized protein</fullName>
    </submittedName>
</protein>